<evidence type="ECO:0000259" key="6">
    <source>
        <dbReference type="Pfam" id="PF01266"/>
    </source>
</evidence>
<dbReference type="InterPro" id="IPR036188">
    <property type="entry name" value="FAD/NAD-bd_sf"/>
</dbReference>
<dbReference type="PANTHER" id="PTHR13847:SF287">
    <property type="entry name" value="FAD-DEPENDENT OXIDOREDUCTASE DOMAIN-CONTAINING PROTEIN 1"/>
    <property type="match status" value="1"/>
</dbReference>
<evidence type="ECO:0000256" key="5">
    <source>
        <dbReference type="ARBA" id="ARBA00023002"/>
    </source>
</evidence>
<dbReference type="Gene3D" id="3.30.9.10">
    <property type="entry name" value="D-Amino Acid Oxidase, subunit A, domain 2"/>
    <property type="match status" value="1"/>
</dbReference>
<dbReference type="EMBL" id="WBJX01000001">
    <property type="protein sequence ID" value="KAB1639272.1"/>
    <property type="molecule type" value="Genomic_DNA"/>
</dbReference>
<comment type="cofactor">
    <cofactor evidence="1">
        <name>FAD</name>
        <dbReference type="ChEBI" id="CHEBI:57692"/>
    </cofactor>
</comment>
<comment type="caution">
    <text evidence="7">The sequence shown here is derived from an EMBL/GenBank/DDBJ whole genome shotgun (WGS) entry which is preliminary data.</text>
</comment>
<evidence type="ECO:0000256" key="4">
    <source>
        <dbReference type="ARBA" id="ARBA00022827"/>
    </source>
</evidence>
<dbReference type="InterPro" id="IPR006076">
    <property type="entry name" value="FAD-dep_OxRdtase"/>
</dbReference>
<dbReference type="PRINTS" id="PR01001">
    <property type="entry name" value="FADG3PDH"/>
</dbReference>
<dbReference type="PANTHER" id="PTHR13847">
    <property type="entry name" value="SARCOSINE DEHYDROGENASE-RELATED"/>
    <property type="match status" value="1"/>
</dbReference>
<dbReference type="Proteomes" id="UP000490386">
    <property type="component" value="Unassembled WGS sequence"/>
</dbReference>
<dbReference type="RefSeq" id="WP_151422275.1">
    <property type="nucleotide sequence ID" value="NZ_WBJX01000001.1"/>
</dbReference>
<dbReference type="AlphaFoldDB" id="A0A7J5B550"/>
<name>A0A7J5B550_9MICO</name>
<reference evidence="7 8" key="1">
    <citation type="submission" date="2019-09" db="EMBL/GenBank/DDBJ databases">
        <title>Phylogeny of genus Pseudoclavibacter and closely related genus.</title>
        <authorList>
            <person name="Li Y."/>
        </authorList>
    </citation>
    <scope>NUCLEOTIDE SEQUENCE [LARGE SCALE GENOMIC DNA]</scope>
    <source>
        <strain evidence="7 8">THG-MD12</strain>
    </source>
</reference>
<keyword evidence="4" id="KW-0274">FAD</keyword>
<protein>
    <submittedName>
        <fullName evidence="7">FAD-binding oxidoreductase</fullName>
    </submittedName>
</protein>
<feature type="domain" description="FAD dependent oxidoreductase" evidence="6">
    <location>
        <begin position="5"/>
        <end position="366"/>
    </location>
</feature>
<comment type="similarity">
    <text evidence="2">Belongs to the FAD-dependent glycerol-3-phosphate dehydrogenase family.</text>
</comment>
<keyword evidence="5" id="KW-0560">Oxidoreductase</keyword>
<dbReference type="Gene3D" id="3.50.50.60">
    <property type="entry name" value="FAD/NAD(P)-binding domain"/>
    <property type="match status" value="1"/>
</dbReference>
<evidence type="ECO:0000313" key="8">
    <source>
        <dbReference type="Proteomes" id="UP000490386"/>
    </source>
</evidence>
<evidence type="ECO:0000256" key="2">
    <source>
        <dbReference type="ARBA" id="ARBA00007330"/>
    </source>
</evidence>
<dbReference type="GO" id="GO:0005737">
    <property type="term" value="C:cytoplasm"/>
    <property type="evidence" value="ECO:0007669"/>
    <property type="project" value="TreeGrafter"/>
</dbReference>
<proteinExistence type="inferred from homology"/>
<accession>A0A7J5B550</accession>
<sequence length="394" mass="40958">MSSYDVVVIGGGIVGAACAAELAGRGRRVALVERGRVASGTSAHCEGNLLVSDKGPGAELELSKLANAAWSKLSGSFREELGDDFPDIEFEAKGGLVVATTDGGASALLDFAATQRTADVAAEPVTISEARRLEPWLTDRMTAAVWYPGDSQVQPTIATEALVALAHLRGASILEHHEVTGALRDGGRLVGVRTTAGDVHGRDVVVAAGPWSGEVSALLGAPLPVRPRRGVVLVTAKMPQRVFHKVYDADYVGAVGSGDVALMTSSVVESTPGGTVLIGSSREQVGFDDAFRANVLSELARKAISIFPFLTETAIIRSYSGFRPYMPDHLPLIGADPRLPGLWHATGHEGAGIGLSLPTATLIGDLMDGAPTQIDATQFAPSRPTLAAELEAVA</sequence>
<organism evidence="7 8">
    <name type="scientific">Pseudoclavibacter terrae</name>
    <dbReference type="NCBI Taxonomy" id="1530195"/>
    <lineage>
        <taxon>Bacteria</taxon>
        <taxon>Bacillati</taxon>
        <taxon>Actinomycetota</taxon>
        <taxon>Actinomycetes</taxon>
        <taxon>Micrococcales</taxon>
        <taxon>Microbacteriaceae</taxon>
        <taxon>Pseudoclavibacter</taxon>
    </lineage>
</organism>
<dbReference type="OrthoDB" id="9806257at2"/>
<dbReference type="Pfam" id="PF01266">
    <property type="entry name" value="DAO"/>
    <property type="match status" value="1"/>
</dbReference>
<dbReference type="GO" id="GO:0006072">
    <property type="term" value="P:glycerol-3-phosphate metabolic process"/>
    <property type="evidence" value="ECO:0007669"/>
    <property type="project" value="InterPro"/>
</dbReference>
<evidence type="ECO:0000313" key="7">
    <source>
        <dbReference type="EMBL" id="KAB1639272.1"/>
    </source>
</evidence>
<keyword evidence="3" id="KW-0285">Flavoprotein</keyword>
<dbReference type="SUPFAM" id="SSF51905">
    <property type="entry name" value="FAD/NAD(P)-binding domain"/>
    <property type="match status" value="1"/>
</dbReference>
<gene>
    <name evidence="7" type="ORF">F8O03_02730</name>
</gene>
<dbReference type="InterPro" id="IPR000447">
    <property type="entry name" value="G3P_DH_FAD-dep"/>
</dbReference>
<evidence type="ECO:0000256" key="3">
    <source>
        <dbReference type="ARBA" id="ARBA00022630"/>
    </source>
</evidence>
<dbReference type="SUPFAM" id="SSF54373">
    <property type="entry name" value="FAD-linked reductases, C-terminal domain"/>
    <property type="match status" value="1"/>
</dbReference>
<evidence type="ECO:0000256" key="1">
    <source>
        <dbReference type="ARBA" id="ARBA00001974"/>
    </source>
</evidence>
<dbReference type="GO" id="GO:0004368">
    <property type="term" value="F:glycerol-3-phosphate dehydrogenase (quinone) activity"/>
    <property type="evidence" value="ECO:0007669"/>
    <property type="project" value="InterPro"/>
</dbReference>
<keyword evidence="8" id="KW-1185">Reference proteome</keyword>